<feature type="compositionally biased region" description="Basic and acidic residues" evidence="1">
    <location>
        <begin position="184"/>
        <end position="195"/>
    </location>
</feature>
<feature type="transmembrane region" description="Helical" evidence="2">
    <location>
        <begin position="113"/>
        <end position="139"/>
    </location>
</feature>
<gene>
    <name evidence="3" type="ORF">C8A05DRAFT_38634</name>
</gene>
<feature type="compositionally biased region" description="Acidic residues" evidence="1">
    <location>
        <begin position="196"/>
        <end position="205"/>
    </location>
</feature>
<feature type="region of interest" description="Disordered" evidence="1">
    <location>
        <begin position="184"/>
        <end position="205"/>
    </location>
</feature>
<feature type="transmembrane region" description="Helical" evidence="2">
    <location>
        <begin position="340"/>
        <end position="360"/>
    </location>
</feature>
<sequence>MAAPLQANCSALSQAKDFHDYIDLLRQQTSFERARLIQCRAEICSASALWGRDNPDIAGLGVAIGYALCATLSFLLALATHLLFPPLHPVPPGSITPPLTPPDRPSKTRFQKALLRTFTTFSDTALYFTLALQLATTVFLAQRDFGVAPDGFGAADAQIALAVSVLGMVPLMYPVGMLPVTGGREKKMGGEKDTGDAGEGEEEEEEGRGNLRLFLFGLVVVLFFYPFLSQGVHMWGPSRIGGGVLAGQEEWDKLRGVCLEGVRELSQAGSWVLAVVMMVASLVVLVFTGWVMIGRLGEGGEGAGRKEGYGGGRGRRGRRGFWGDGVGWVRGVLKVRSVQWVLLAVPLVLAIPLLYFLFELRAIQEELTVSLGGVYTGNDWGFGQVISILMFAPVLVEFVYSLMYL</sequence>
<keyword evidence="2" id="KW-0812">Transmembrane</keyword>
<keyword evidence="2" id="KW-0472">Membrane</keyword>
<feature type="transmembrane region" description="Helical" evidence="2">
    <location>
        <begin position="211"/>
        <end position="228"/>
    </location>
</feature>
<evidence type="ECO:0000256" key="1">
    <source>
        <dbReference type="SAM" id="MobiDB-lite"/>
    </source>
</evidence>
<feature type="transmembrane region" description="Helical" evidence="2">
    <location>
        <begin position="271"/>
        <end position="293"/>
    </location>
</feature>
<comment type="caution">
    <text evidence="3">The sequence shown here is derived from an EMBL/GenBank/DDBJ whole genome shotgun (WGS) entry which is preliminary data.</text>
</comment>
<feature type="transmembrane region" description="Helical" evidence="2">
    <location>
        <begin position="57"/>
        <end position="79"/>
    </location>
</feature>
<dbReference type="AlphaFoldDB" id="A0AAN6MB88"/>
<accession>A0AAN6MB88</accession>
<evidence type="ECO:0000313" key="3">
    <source>
        <dbReference type="EMBL" id="KAK3897787.1"/>
    </source>
</evidence>
<evidence type="ECO:0000313" key="4">
    <source>
        <dbReference type="Proteomes" id="UP001303889"/>
    </source>
</evidence>
<keyword evidence="4" id="KW-1185">Reference proteome</keyword>
<name>A0AAN6MB88_9PEZI</name>
<feature type="transmembrane region" description="Helical" evidence="2">
    <location>
        <begin position="380"/>
        <end position="400"/>
    </location>
</feature>
<feature type="transmembrane region" description="Helical" evidence="2">
    <location>
        <begin position="159"/>
        <end position="178"/>
    </location>
</feature>
<keyword evidence="2" id="KW-1133">Transmembrane helix</keyword>
<evidence type="ECO:0000256" key="2">
    <source>
        <dbReference type="SAM" id="Phobius"/>
    </source>
</evidence>
<dbReference type="Proteomes" id="UP001303889">
    <property type="component" value="Unassembled WGS sequence"/>
</dbReference>
<proteinExistence type="predicted"/>
<organism evidence="3 4">
    <name type="scientific">Staphylotrichum tortipilum</name>
    <dbReference type="NCBI Taxonomy" id="2831512"/>
    <lineage>
        <taxon>Eukaryota</taxon>
        <taxon>Fungi</taxon>
        <taxon>Dikarya</taxon>
        <taxon>Ascomycota</taxon>
        <taxon>Pezizomycotina</taxon>
        <taxon>Sordariomycetes</taxon>
        <taxon>Sordariomycetidae</taxon>
        <taxon>Sordariales</taxon>
        <taxon>Chaetomiaceae</taxon>
        <taxon>Staphylotrichum</taxon>
    </lineage>
</organism>
<reference evidence="3" key="2">
    <citation type="submission" date="2023-05" db="EMBL/GenBank/DDBJ databases">
        <authorList>
            <consortium name="Lawrence Berkeley National Laboratory"/>
            <person name="Steindorff A."/>
            <person name="Hensen N."/>
            <person name="Bonometti L."/>
            <person name="Westerberg I."/>
            <person name="Brannstrom I.O."/>
            <person name="Guillou S."/>
            <person name="Cros-Aarteil S."/>
            <person name="Calhoun S."/>
            <person name="Haridas S."/>
            <person name="Kuo A."/>
            <person name="Mondo S."/>
            <person name="Pangilinan J."/>
            <person name="Riley R."/>
            <person name="Labutti K."/>
            <person name="Andreopoulos B."/>
            <person name="Lipzen A."/>
            <person name="Chen C."/>
            <person name="Yanf M."/>
            <person name="Daum C."/>
            <person name="Ng V."/>
            <person name="Clum A."/>
            <person name="Ohm R."/>
            <person name="Martin F."/>
            <person name="Silar P."/>
            <person name="Natvig D."/>
            <person name="Lalanne C."/>
            <person name="Gautier V."/>
            <person name="Ament-Velasquez S.L."/>
            <person name="Kruys A."/>
            <person name="Hutchinson M.I."/>
            <person name="Powell A.J."/>
            <person name="Barry K."/>
            <person name="Miller A.N."/>
            <person name="Grigoriev I.V."/>
            <person name="Debuchy R."/>
            <person name="Gladieux P."/>
            <person name="Thoren M.H."/>
            <person name="Johannesson H."/>
        </authorList>
    </citation>
    <scope>NUCLEOTIDE SEQUENCE</scope>
    <source>
        <strain evidence="3">CBS 103.79</strain>
    </source>
</reference>
<protein>
    <submittedName>
        <fullName evidence="3">Uncharacterized protein</fullName>
    </submittedName>
</protein>
<dbReference type="EMBL" id="MU856069">
    <property type="protein sequence ID" value="KAK3897787.1"/>
    <property type="molecule type" value="Genomic_DNA"/>
</dbReference>
<reference evidence="3" key="1">
    <citation type="journal article" date="2023" name="Mol. Phylogenet. Evol.">
        <title>Genome-scale phylogeny and comparative genomics of the fungal order Sordariales.</title>
        <authorList>
            <person name="Hensen N."/>
            <person name="Bonometti L."/>
            <person name="Westerberg I."/>
            <person name="Brannstrom I.O."/>
            <person name="Guillou S."/>
            <person name="Cros-Aarteil S."/>
            <person name="Calhoun S."/>
            <person name="Haridas S."/>
            <person name="Kuo A."/>
            <person name="Mondo S."/>
            <person name="Pangilinan J."/>
            <person name="Riley R."/>
            <person name="LaButti K."/>
            <person name="Andreopoulos B."/>
            <person name="Lipzen A."/>
            <person name="Chen C."/>
            <person name="Yan M."/>
            <person name="Daum C."/>
            <person name="Ng V."/>
            <person name="Clum A."/>
            <person name="Steindorff A."/>
            <person name="Ohm R.A."/>
            <person name="Martin F."/>
            <person name="Silar P."/>
            <person name="Natvig D.O."/>
            <person name="Lalanne C."/>
            <person name="Gautier V."/>
            <person name="Ament-Velasquez S.L."/>
            <person name="Kruys A."/>
            <person name="Hutchinson M.I."/>
            <person name="Powell A.J."/>
            <person name="Barry K."/>
            <person name="Miller A.N."/>
            <person name="Grigoriev I.V."/>
            <person name="Debuchy R."/>
            <person name="Gladieux P."/>
            <person name="Hiltunen Thoren M."/>
            <person name="Johannesson H."/>
        </authorList>
    </citation>
    <scope>NUCLEOTIDE SEQUENCE</scope>
    <source>
        <strain evidence="3">CBS 103.79</strain>
    </source>
</reference>